<evidence type="ECO:0000259" key="4">
    <source>
        <dbReference type="PROSITE" id="PS01124"/>
    </source>
</evidence>
<protein>
    <submittedName>
        <fullName evidence="5">Helix-turn-helix domain-containing protein</fullName>
    </submittedName>
</protein>
<dbReference type="InterPro" id="IPR009057">
    <property type="entry name" value="Homeodomain-like_sf"/>
</dbReference>
<name>A0ABW1PL67_9FLAO</name>
<dbReference type="InterPro" id="IPR018060">
    <property type="entry name" value="HTH_AraC"/>
</dbReference>
<keyword evidence="1" id="KW-0805">Transcription regulation</keyword>
<dbReference type="Gene3D" id="3.30.450.20">
    <property type="entry name" value="PAS domain"/>
    <property type="match status" value="1"/>
</dbReference>
<organism evidence="5 6">
    <name type="scientific">Flavobacterium qiangtangense</name>
    <dbReference type="NCBI Taxonomy" id="1442595"/>
    <lineage>
        <taxon>Bacteria</taxon>
        <taxon>Pseudomonadati</taxon>
        <taxon>Bacteroidota</taxon>
        <taxon>Flavobacteriia</taxon>
        <taxon>Flavobacteriales</taxon>
        <taxon>Flavobacteriaceae</taxon>
        <taxon>Flavobacterium</taxon>
    </lineage>
</organism>
<dbReference type="CDD" id="cd00130">
    <property type="entry name" value="PAS"/>
    <property type="match status" value="1"/>
</dbReference>
<dbReference type="SUPFAM" id="SSF46689">
    <property type="entry name" value="Homeodomain-like"/>
    <property type="match status" value="1"/>
</dbReference>
<keyword evidence="2" id="KW-0238">DNA-binding</keyword>
<evidence type="ECO:0000313" key="6">
    <source>
        <dbReference type="Proteomes" id="UP001596287"/>
    </source>
</evidence>
<dbReference type="PROSITE" id="PS01124">
    <property type="entry name" value="HTH_ARAC_FAMILY_2"/>
    <property type="match status" value="1"/>
</dbReference>
<dbReference type="PANTHER" id="PTHR43280:SF2">
    <property type="entry name" value="HTH-TYPE TRANSCRIPTIONAL REGULATOR EXSA"/>
    <property type="match status" value="1"/>
</dbReference>
<dbReference type="RefSeq" id="WP_379790354.1">
    <property type="nucleotide sequence ID" value="NZ_JBHSQB010000004.1"/>
</dbReference>
<evidence type="ECO:0000256" key="3">
    <source>
        <dbReference type="ARBA" id="ARBA00023163"/>
    </source>
</evidence>
<evidence type="ECO:0000313" key="5">
    <source>
        <dbReference type="EMBL" id="MFC6095697.1"/>
    </source>
</evidence>
<dbReference type="SMART" id="SM00091">
    <property type="entry name" value="PAS"/>
    <property type="match status" value="1"/>
</dbReference>
<dbReference type="InterPro" id="IPR035965">
    <property type="entry name" value="PAS-like_dom_sf"/>
</dbReference>
<proteinExistence type="predicted"/>
<dbReference type="InterPro" id="IPR000014">
    <property type="entry name" value="PAS"/>
</dbReference>
<dbReference type="PANTHER" id="PTHR43280">
    <property type="entry name" value="ARAC-FAMILY TRANSCRIPTIONAL REGULATOR"/>
    <property type="match status" value="1"/>
</dbReference>
<comment type="caution">
    <text evidence="5">The sequence shown here is derived from an EMBL/GenBank/DDBJ whole genome shotgun (WGS) entry which is preliminary data.</text>
</comment>
<dbReference type="EMBL" id="JBHSQB010000004">
    <property type="protein sequence ID" value="MFC6095697.1"/>
    <property type="molecule type" value="Genomic_DNA"/>
</dbReference>
<accession>A0ABW1PL67</accession>
<dbReference type="SUPFAM" id="SSF55785">
    <property type="entry name" value="PYP-like sensor domain (PAS domain)"/>
    <property type="match status" value="1"/>
</dbReference>
<keyword evidence="6" id="KW-1185">Reference proteome</keyword>
<dbReference type="SMART" id="SM00342">
    <property type="entry name" value="HTH_ARAC"/>
    <property type="match status" value="1"/>
</dbReference>
<feature type="domain" description="HTH araC/xylS-type" evidence="4">
    <location>
        <begin position="196"/>
        <end position="295"/>
    </location>
</feature>
<evidence type="ECO:0000256" key="1">
    <source>
        <dbReference type="ARBA" id="ARBA00023015"/>
    </source>
</evidence>
<keyword evidence="3" id="KW-0804">Transcription</keyword>
<evidence type="ECO:0000256" key="2">
    <source>
        <dbReference type="ARBA" id="ARBA00023125"/>
    </source>
</evidence>
<gene>
    <name evidence="5" type="ORF">ACFPVY_03480</name>
</gene>
<dbReference type="Pfam" id="PF12833">
    <property type="entry name" value="HTH_18"/>
    <property type="match status" value="1"/>
</dbReference>
<dbReference type="Gene3D" id="1.10.10.60">
    <property type="entry name" value="Homeodomain-like"/>
    <property type="match status" value="1"/>
</dbReference>
<dbReference type="Proteomes" id="UP001596287">
    <property type="component" value="Unassembled WGS sequence"/>
</dbReference>
<sequence length="307" mass="35566">MAIEKNPTSYHSIGQMFYELSVGNTSYRLLSQGNDPAFETLAGELNSLALRLEKLFRTDLVRVSHTPYQHLSQIILLLDKEFNIVTMNKDALEILRYSKEALSGANFKKVLAEQDHPFWLHLEKKLMAIDSYYTTANLLLLTQDVKIYPVFCTLSKLASDELTIITTLKNNFERFHISELQIDSVNPNHNELELLQKLHTYIIENLEHPLPPLRELANLFGSEEHRLKTGFRNHYQKSIYNFYHEARLQKAHSMIQNTNLPLKEIPYLTGFQSYLNFYKAFKKLFGYTPSSLSRPDATPEELSADSF</sequence>
<reference evidence="6" key="1">
    <citation type="journal article" date="2019" name="Int. J. Syst. Evol. Microbiol.">
        <title>The Global Catalogue of Microorganisms (GCM) 10K type strain sequencing project: providing services to taxonomists for standard genome sequencing and annotation.</title>
        <authorList>
            <consortium name="The Broad Institute Genomics Platform"/>
            <consortium name="The Broad Institute Genome Sequencing Center for Infectious Disease"/>
            <person name="Wu L."/>
            <person name="Ma J."/>
        </authorList>
    </citation>
    <scope>NUCLEOTIDE SEQUENCE [LARGE SCALE GENOMIC DNA]</scope>
    <source>
        <strain evidence="6">CCUG 49679</strain>
    </source>
</reference>